<evidence type="ECO:0008006" key="4">
    <source>
        <dbReference type="Google" id="ProtNLM"/>
    </source>
</evidence>
<dbReference type="EMBL" id="KZ084101">
    <property type="protein sequence ID" value="OSD03159.1"/>
    <property type="molecule type" value="Genomic_DNA"/>
</dbReference>
<evidence type="ECO:0000256" key="1">
    <source>
        <dbReference type="SAM" id="MobiDB-lite"/>
    </source>
</evidence>
<organism evidence="2 3">
    <name type="scientific">Trametes coccinea (strain BRFM310)</name>
    <name type="common">Pycnoporus coccineus</name>
    <dbReference type="NCBI Taxonomy" id="1353009"/>
    <lineage>
        <taxon>Eukaryota</taxon>
        <taxon>Fungi</taxon>
        <taxon>Dikarya</taxon>
        <taxon>Basidiomycota</taxon>
        <taxon>Agaricomycotina</taxon>
        <taxon>Agaricomycetes</taxon>
        <taxon>Polyporales</taxon>
        <taxon>Polyporaceae</taxon>
        <taxon>Trametes</taxon>
    </lineage>
</organism>
<reference evidence="2 3" key="1">
    <citation type="journal article" date="2015" name="Biotechnol. Biofuels">
        <title>Enhanced degradation of softwood versus hardwood by the white-rot fungus Pycnoporus coccineus.</title>
        <authorList>
            <person name="Couturier M."/>
            <person name="Navarro D."/>
            <person name="Chevret D."/>
            <person name="Henrissat B."/>
            <person name="Piumi F."/>
            <person name="Ruiz-Duenas F.J."/>
            <person name="Martinez A.T."/>
            <person name="Grigoriev I.V."/>
            <person name="Riley R."/>
            <person name="Lipzen A."/>
            <person name="Berrin J.G."/>
            <person name="Master E.R."/>
            <person name="Rosso M.N."/>
        </authorList>
    </citation>
    <scope>NUCLEOTIDE SEQUENCE [LARGE SCALE GENOMIC DNA]</scope>
    <source>
        <strain evidence="2 3">BRFM310</strain>
    </source>
</reference>
<dbReference type="STRING" id="1353009.A0A1Y2IPW8"/>
<accession>A0A1Y2IPW8</accession>
<proteinExistence type="predicted"/>
<evidence type="ECO:0000313" key="3">
    <source>
        <dbReference type="Proteomes" id="UP000193067"/>
    </source>
</evidence>
<dbReference type="OrthoDB" id="2205812at2759"/>
<gene>
    <name evidence="2" type="ORF">PYCCODRAFT_1444564</name>
</gene>
<feature type="region of interest" description="Disordered" evidence="1">
    <location>
        <begin position="247"/>
        <end position="294"/>
    </location>
</feature>
<dbReference type="Proteomes" id="UP000193067">
    <property type="component" value="Unassembled WGS sequence"/>
</dbReference>
<keyword evidence="3" id="KW-1185">Reference proteome</keyword>
<name>A0A1Y2IPW8_TRAC3</name>
<dbReference type="AlphaFoldDB" id="A0A1Y2IPW8"/>
<protein>
    <recommendedName>
        <fullName evidence="4">Reverse transcriptase domain-containing protein</fullName>
    </recommendedName>
</protein>
<evidence type="ECO:0000313" key="2">
    <source>
        <dbReference type="EMBL" id="OSD03159.1"/>
    </source>
</evidence>
<sequence length="294" mass="32295">MIRKAEIKGINIPKCPEALRATLFADDTTVYLAEEDDFDNLQSVLNKWCSAAKAKFNMAKTEVIPIGSRAYRDEMASTYGSTGAWKNFPKNVRVAAQGVPVRVLGTFIGNGVDQEQVWSAKIDKIAASLERWGKHHTTVIGKKHAVQLTIGSMSQFLSDVQRMPDQTVRRLNSLVREYIWGSGRTPPVSLDVLHLPWDQGGLGLLDLEARNEAILVMWTKSYLDIGRNRQMWAKVMDDILARTVRAPGEVSEARDRHTGPPPGEVGSEDAAARRLGGEPGGLLAAGGSTRCDDL</sequence>